<keyword evidence="5" id="KW-1185">Reference proteome</keyword>
<dbReference type="InterPro" id="IPR044911">
    <property type="entry name" value="V-type_ATPase_csu/dsu_dom_3"/>
</dbReference>
<dbReference type="Proteomes" id="UP000198577">
    <property type="component" value="Unassembled WGS sequence"/>
</dbReference>
<dbReference type="PANTHER" id="PTHR38682">
    <property type="entry name" value="V-TYPE ATP SYNTHASE SUBUNIT C"/>
    <property type="match status" value="1"/>
</dbReference>
<evidence type="ECO:0000313" key="4">
    <source>
        <dbReference type="EMBL" id="SFQ11765.1"/>
    </source>
</evidence>
<dbReference type="GO" id="GO:0046961">
    <property type="term" value="F:proton-transporting ATPase activity, rotational mechanism"/>
    <property type="evidence" value="ECO:0007669"/>
    <property type="project" value="InterPro"/>
</dbReference>
<evidence type="ECO:0000256" key="3">
    <source>
        <dbReference type="ARBA" id="ARBA00023065"/>
    </source>
</evidence>
<dbReference type="NCBIfam" id="NF002266">
    <property type="entry name" value="PRK01198.1-2"/>
    <property type="match status" value="1"/>
</dbReference>
<keyword evidence="2" id="KW-0813">Transport</keyword>
<dbReference type="InterPro" id="IPR035067">
    <property type="entry name" value="V-type_ATPase_csu/dsu"/>
</dbReference>
<dbReference type="Pfam" id="PF01992">
    <property type="entry name" value="vATP-synt_AC39"/>
    <property type="match status" value="1"/>
</dbReference>
<accession>A0A1I5VWB0</accession>
<dbReference type="AlphaFoldDB" id="A0A1I5VWB0"/>
<comment type="similarity">
    <text evidence="1">Belongs to the V-ATPase V0D/AC39 subunit family.</text>
</comment>
<dbReference type="InterPro" id="IPR002843">
    <property type="entry name" value="ATPase_V0-cplx_csu/dsu"/>
</dbReference>
<proteinExistence type="inferred from homology"/>
<protein>
    <submittedName>
        <fullName evidence="4">V/A-type H+-transporting ATPase subunit C</fullName>
    </submittedName>
</protein>
<evidence type="ECO:0000313" key="5">
    <source>
        <dbReference type="Proteomes" id="UP000198577"/>
    </source>
</evidence>
<gene>
    <name evidence="4" type="ORF">SAMN05444406_1134</name>
</gene>
<sequence length="335" mass="38863">MMPQPSYEYGVARVRVLETRLLTRERIERMVDAESAEEALKVLSETSYAPLVAELSSPYEYDELLSKEMKRVRDFIDEISPDPAITDLFFLKYDFHNLKVLLKHKYLSGQDDELPLAQMGTIPVEVLRKAVEDPDSGILPPFMADVVKDIDEICVLKVDPQRIDTMLDRAMYDHIFEVCRRKRNSFALRYFQMQVDLLNLRSLLRAKRLGQGFDFLKEMLIPHGSLSVSFYSRAIEQPYEQLIKEVESTPYGKVVAEGVQDFLRTGTLTAFERLMDDYLLNYVKSVRYNPFGIEAIVGYLLAKENEIKLIRIIMVGKINDLPAEKIRERLRDVYV</sequence>
<dbReference type="InterPro" id="IPR036079">
    <property type="entry name" value="ATPase_csu/dsu_sf"/>
</dbReference>
<dbReference type="EMBL" id="FOXR01000013">
    <property type="protein sequence ID" value="SFQ11765.1"/>
    <property type="molecule type" value="Genomic_DNA"/>
</dbReference>
<dbReference type="STRING" id="937334.SAMN05444406_1134"/>
<dbReference type="OrthoDB" id="1653at2"/>
<evidence type="ECO:0000256" key="1">
    <source>
        <dbReference type="ARBA" id="ARBA00006709"/>
    </source>
</evidence>
<dbReference type="PANTHER" id="PTHR38682:SF1">
    <property type="entry name" value="V-TYPE ATP SYNTHASE SUBUNIT C"/>
    <property type="match status" value="1"/>
</dbReference>
<reference evidence="4 5" key="1">
    <citation type="submission" date="2016-10" db="EMBL/GenBank/DDBJ databases">
        <authorList>
            <person name="de Groot N.N."/>
        </authorList>
    </citation>
    <scope>NUCLEOTIDE SEQUENCE [LARGE SCALE GENOMIC DNA]</scope>
    <source>
        <strain evidence="4 5">DSM 20678</strain>
    </source>
</reference>
<dbReference type="SUPFAM" id="SSF103486">
    <property type="entry name" value="V-type ATP synthase subunit C"/>
    <property type="match status" value="1"/>
</dbReference>
<dbReference type="Gene3D" id="1.20.1690.10">
    <property type="entry name" value="V-type ATP synthase subunit C domain"/>
    <property type="match status" value="2"/>
</dbReference>
<dbReference type="Gene3D" id="1.10.132.50">
    <property type="entry name" value="ATP synthase (C/AC39) subunit, domain 3"/>
    <property type="match status" value="1"/>
</dbReference>
<organism evidence="4 5">
    <name type="scientific">Caldicoprobacter faecalis</name>
    <dbReference type="NCBI Taxonomy" id="937334"/>
    <lineage>
        <taxon>Bacteria</taxon>
        <taxon>Bacillati</taxon>
        <taxon>Bacillota</taxon>
        <taxon>Clostridia</taxon>
        <taxon>Caldicoprobacterales</taxon>
        <taxon>Caldicoprobacteraceae</taxon>
        <taxon>Caldicoprobacter</taxon>
    </lineage>
</organism>
<evidence type="ECO:0000256" key="2">
    <source>
        <dbReference type="ARBA" id="ARBA00022448"/>
    </source>
</evidence>
<name>A0A1I5VWB0_9FIRM</name>
<dbReference type="InterPro" id="IPR050873">
    <property type="entry name" value="V-ATPase_V0D/AC39_subunit"/>
</dbReference>
<keyword evidence="3" id="KW-0406">Ion transport</keyword>